<dbReference type="AlphaFoldDB" id="A0A7K0BXC5"/>
<dbReference type="InterPro" id="IPR012312">
    <property type="entry name" value="Hemerythrin-like"/>
</dbReference>
<dbReference type="EMBL" id="WEGH01000002">
    <property type="protein sequence ID" value="MQY05726.1"/>
    <property type="molecule type" value="Genomic_DNA"/>
</dbReference>
<sequence>MTEKNETVVDLLRAQHEEIRRLFTIVEGNTGAVRHDAFDRLRHLLAVHETAEEEVVHSFARRELSDGDKVVDARLEEENQAKGTLAELERLGPDAHEFDALFAQFRKDVEEHAAHEEREEFPQIAKKATEQQLRGMAAAVKAAEAVAPTHPHQGTESVAKNLLAGPAAAVVDRARDAIAKVRG</sequence>
<dbReference type="RefSeq" id="WP_153533943.1">
    <property type="nucleotide sequence ID" value="NZ_WEGH01000002.1"/>
</dbReference>
<dbReference type="Gene3D" id="1.20.120.520">
    <property type="entry name" value="nmb1532 protein domain like"/>
    <property type="match status" value="1"/>
</dbReference>
<comment type="caution">
    <text evidence="2">The sequence shown here is derived from an EMBL/GenBank/DDBJ whole genome shotgun (WGS) entry which is preliminary data.</text>
</comment>
<dbReference type="Proteomes" id="UP000487268">
    <property type="component" value="Unassembled WGS sequence"/>
</dbReference>
<dbReference type="PANTHER" id="PTHR35585">
    <property type="entry name" value="HHE DOMAIN PROTEIN (AFU_ORTHOLOGUE AFUA_4G00730)"/>
    <property type="match status" value="1"/>
</dbReference>
<proteinExistence type="predicted"/>
<reference evidence="2 3" key="1">
    <citation type="submission" date="2019-10" db="EMBL/GenBank/DDBJ databases">
        <title>Actinomadura rubteroloni sp. nov. and Actinomadura macrotermitis sp. nov., isolated from the gut of fungus growing-termite Macrotermes natalensis.</title>
        <authorList>
            <person name="Benndorf R."/>
            <person name="Martin K."/>
            <person name="Kuefner M."/>
            <person name="De Beer W."/>
            <person name="Kaster A.-K."/>
            <person name="Vollmers J."/>
            <person name="Poulsen M."/>
            <person name="Beemelmanns C."/>
        </authorList>
    </citation>
    <scope>NUCLEOTIDE SEQUENCE [LARGE SCALE GENOMIC DNA]</scope>
    <source>
        <strain evidence="2 3">RB68</strain>
    </source>
</reference>
<evidence type="ECO:0000313" key="3">
    <source>
        <dbReference type="Proteomes" id="UP000487268"/>
    </source>
</evidence>
<organism evidence="2 3">
    <name type="scientific">Actinomadura macrotermitis</name>
    <dbReference type="NCBI Taxonomy" id="2585200"/>
    <lineage>
        <taxon>Bacteria</taxon>
        <taxon>Bacillati</taxon>
        <taxon>Actinomycetota</taxon>
        <taxon>Actinomycetes</taxon>
        <taxon>Streptosporangiales</taxon>
        <taxon>Thermomonosporaceae</taxon>
        <taxon>Actinomadura</taxon>
    </lineage>
</organism>
<evidence type="ECO:0000313" key="2">
    <source>
        <dbReference type="EMBL" id="MQY05726.1"/>
    </source>
</evidence>
<keyword evidence="3" id="KW-1185">Reference proteome</keyword>
<dbReference type="OrthoDB" id="3212362at2"/>
<dbReference type="Pfam" id="PF01814">
    <property type="entry name" value="Hemerythrin"/>
    <property type="match status" value="1"/>
</dbReference>
<name>A0A7K0BXC5_9ACTN</name>
<evidence type="ECO:0000259" key="1">
    <source>
        <dbReference type="Pfam" id="PF01814"/>
    </source>
</evidence>
<dbReference type="PANTHER" id="PTHR35585:SF1">
    <property type="entry name" value="HHE DOMAIN PROTEIN (AFU_ORTHOLOGUE AFUA_4G00730)"/>
    <property type="match status" value="1"/>
</dbReference>
<gene>
    <name evidence="2" type="ORF">ACRB68_38030</name>
</gene>
<feature type="domain" description="Hemerythrin-like" evidence="1">
    <location>
        <begin position="8"/>
        <end position="124"/>
    </location>
</feature>
<protein>
    <recommendedName>
        <fullName evidence="1">Hemerythrin-like domain-containing protein</fullName>
    </recommendedName>
</protein>
<accession>A0A7K0BXC5</accession>